<feature type="transmembrane region" description="Helical" evidence="6">
    <location>
        <begin position="223"/>
        <end position="243"/>
    </location>
</feature>
<evidence type="ECO:0000256" key="6">
    <source>
        <dbReference type="SAM" id="Phobius"/>
    </source>
</evidence>
<feature type="transmembrane region" description="Helical" evidence="6">
    <location>
        <begin position="62"/>
        <end position="82"/>
    </location>
</feature>
<feature type="transmembrane region" description="Helical" evidence="6">
    <location>
        <begin position="12"/>
        <end position="41"/>
    </location>
</feature>
<dbReference type="InterPro" id="IPR002794">
    <property type="entry name" value="DUF92_TMEM19"/>
</dbReference>
<name>A0AB39BVS4_9BACI</name>
<organism evidence="7">
    <name type="scientific">Alkalihalophilus sp. As8PL</name>
    <dbReference type="NCBI Taxonomy" id="3237103"/>
    <lineage>
        <taxon>Bacteria</taxon>
        <taxon>Bacillati</taxon>
        <taxon>Bacillota</taxon>
        <taxon>Bacilli</taxon>
        <taxon>Bacillales</taxon>
        <taxon>Bacillaceae</taxon>
        <taxon>Alkalihalophilus</taxon>
    </lineage>
</organism>
<evidence type="ECO:0000256" key="2">
    <source>
        <dbReference type="ARBA" id="ARBA00009012"/>
    </source>
</evidence>
<feature type="transmembrane region" description="Helical" evidence="6">
    <location>
        <begin position="162"/>
        <end position="185"/>
    </location>
</feature>
<dbReference type="GO" id="GO:0016020">
    <property type="term" value="C:membrane"/>
    <property type="evidence" value="ECO:0007669"/>
    <property type="project" value="UniProtKB-SubCell"/>
</dbReference>
<dbReference type="AlphaFoldDB" id="A0AB39BVS4"/>
<comment type="subcellular location">
    <subcellularLocation>
        <location evidence="1">Membrane</location>
        <topology evidence="1">Multi-pass membrane protein</topology>
    </subcellularLocation>
</comment>
<evidence type="ECO:0000313" key="7">
    <source>
        <dbReference type="EMBL" id="XDI37401.1"/>
    </source>
</evidence>
<protein>
    <submittedName>
        <fullName evidence="7">DUF92 domain-containing protein</fullName>
    </submittedName>
</protein>
<comment type="similarity">
    <text evidence="2">Belongs to the TMEM19 family.</text>
</comment>
<dbReference type="EMBL" id="CP162551">
    <property type="protein sequence ID" value="XDI37401.1"/>
    <property type="molecule type" value="Genomic_DNA"/>
</dbReference>
<evidence type="ECO:0000256" key="3">
    <source>
        <dbReference type="ARBA" id="ARBA00022692"/>
    </source>
</evidence>
<gene>
    <name evidence="7" type="ORF">AB3N04_03535</name>
</gene>
<evidence type="ECO:0000256" key="1">
    <source>
        <dbReference type="ARBA" id="ARBA00004141"/>
    </source>
</evidence>
<dbReference type="RefSeq" id="WP_368504753.1">
    <property type="nucleotide sequence ID" value="NZ_CP162551.1"/>
</dbReference>
<dbReference type="Pfam" id="PF01940">
    <property type="entry name" value="DUF92"/>
    <property type="match status" value="1"/>
</dbReference>
<accession>A0AB39BVS4</accession>
<keyword evidence="4 6" id="KW-1133">Transmembrane helix</keyword>
<reference evidence="7" key="1">
    <citation type="submission" date="2024-07" db="EMBL/GenBank/DDBJ databases">
        <title>Identification and characteristics of an arsenic-resistant bacterial isolate, which belongs to a novel species.</title>
        <authorList>
            <person name="Juszczyk A."/>
            <person name="Kowalczyk A."/>
            <person name="Was K."/>
            <person name="Kosowicz W."/>
            <person name="Budzyn A."/>
            <person name="Latowski D."/>
        </authorList>
    </citation>
    <scope>NUCLEOTIDE SEQUENCE</scope>
    <source>
        <strain evidence="7">As8PL</strain>
    </source>
</reference>
<feature type="transmembrane region" description="Helical" evidence="6">
    <location>
        <begin position="131"/>
        <end position="156"/>
    </location>
</feature>
<dbReference type="PANTHER" id="PTHR13353">
    <property type="entry name" value="TRANSMEMBRANE PROTEIN 19"/>
    <property type="match status" value="1"/>
</dbReference>
<keyword evidence="3 6" id="KW-0812">Transmembrane</keyword>
<sequence>MKKLSKSGVFAAILVGWSISFGLGFFGLLLLAIFFFTSSMWSSLWKGRKDNEIVEKGDQRDAWQVVANGGVAAIMALLYGLFPSPIWLFAFVASLAAANADTWASEIGTLSRQRPFHVLTWKRVEPGTSGAITALGSAAAFAGSFVISFFAILSWWSSYYNSHLLLIALSVVGFLGNFIDTLIGASLQVMYRCKECGVETESKRHCGRKTEYVSGLKWLNNDLVNIACTSAGALLGILVALLLL</sequence>
<dbReference type="PANTHER" id="PTHR13353:SF5">
    <property type="entry name" value="TRANSMEMBRANE PROTEIN 19"/>
    <property type="match status" value="1"/>
</dbReference>
<keyword evidence="5 6" id="KW-0472">Membrane</keyword>
<proteinExistence type="inferred from homology"/>
<evidence type="ECO:0000256" key="4">
    <source>
        <dbReference type="ARBA" id="ARBA00022989"/>
    </source>
</evidence>
<evidence type="ECO:0000256" key="5">
    <source>
        <dbReference type="ARBA" id="ARBA00023136"/>
    </source>
</evidence>